<keyword evidence="8" id="KW-1185">Reference proteome</keyword>
<feature type="domain" description="HTH tetR-type" evidence="6">
    <location>
        <begin position="11"/>
        <end position="71"/>
    </location>
</feature>
<evidence type="ECO:0000256" key="2">
    <source>
        <dbReference type="ARBA" id="ARBA00023015"/>
    </source>
</evidence>
<evidence type="ECO:0000313" key="7">
    <source>
        <dbReference type="EMBL" id="MBB3666470.1"/>
    </source>
</evidence>
<evidence type="ECO:0000256" key="4">
    <source>
        <dbReference type="ARBA" id="ARBA00023163"/>
    </source>
</evidence>
<dbReference type="Pfam" id="PF13977">
    <property type="entry name" value="TetR_C_6"/>
    <property type="match status" value="1"/>
</dbReference>
<dbReference type="Pfam" id="PF00440">
    <property type="entry name" value="TetR_N"/>
    <property type="match status" value="1"/>
</dbReference>
<evidence type="ECO:0000256" key="1">
    <source>
        <dbReference type="ARBA" id="ARBA00022491"/>
    </source>
</evidence>
<protein>
    <submittedName>
        <fullName evidence="7">AcrR family transcriptional regulator</fullName>
    </submittedName>
</protein>
<keyword evidence="2" id="KW-0805">Transcription regulation</keyword>
<comment type="caution">
    <text evidence="7">The sequence shown here is derived from an EMBL/GenBank/DDBJ whole genome shotgun (WGS) entry which is preliminary data.</text>
</comment>
<sequence length="200" mass="21741">MARTVDPAKYAAKRQHILDCAAVLFAQQGYERTTTSQLCARAGISPGNLYHYFAGKKQVFLAVLTQDEHDTHALLDRLTQEAAPLEALISFVLHLARPATADPIVPKLVLEAMLQAHRDPEVGAELARVDDDEMRGLRVLLSRAVQAGEADPALDADDAAAWISALVSAVYLQTALAPDFDAAQQLANLTRTVRAFLREA</sequence>
<feature type="DNA-binding region" description="H-T-H motif" evidence="5">
    <location>
        <begin position="34"/>
        <end position="53"/>
    </location>
</feature>
<keyword evidence="3 5" id="KW-0238">DNA-binding</keyword>
<accession>A0A7W5XK55</accession>
<dbReference type="RefSeq" id="WP_183356919.1">
    <property type="nucleotide sequence ID" value="NZ_BAABKR010000004.1"/>
</dbReference>
<dbReference type="InterPro" id="IPR009057">
    <property type="entry name" value="Homeodomain-like_sf"/>
</dbReference>
<dbReference type="PRINTS" id="PR00455">
    <property type="entry name" value="HTHTETR"/>
</dbReference>
<reference evidence="7 8" key="1">
    <citation type="submission" date="2020-08" db="EMBL/GenBank/DDBJ databases">
        <title>Sequencing the genomes of 1000 actinobacteria strains.</title>
        <authorList>
            <person name="Klenk H.-P."/>
        </authorList>
    </citation>
    <scope>NUCLEOTIDE SEQUENCE [LARGE SCALE GENOMIC DNA]</scope>
    <source>
        <strain evidence="7 8">DSM 28238</strain>
    </source>
</reference>
<dbReference type="SUPFAM" id="SSF46689">
    <property type="entry name" value="Homeodomain-like"/>
    <property type="match status" value="1"/>
</dbReference>
<evidence type="ECO:0000256" key="3">
    <source>
        <dbReference type="ARBA" id="ARBA00023125"/>
    </source>
</evidence>
<proteinExistence type="predicted"/>
<name>A0A7W5XK55_9MICC</name>
<dbReference type="InterPro" id="IPR036271">
    <property type="entry name" value="Tet_transcr_reg_TetR-rel_C_sf"/>
</dbReference>
<dbReference type="PROSITE" id="PS50977">
    <property type="entry name" value="HTH_TETR_2"/>
    <property type="match status" value="1"/>
</dbReference>
<evidence type="ECO:0000256" key="5">
    <source>
        <dbReference type="PROSITE-ProRule" id="PRU00335"/>
    </source>
</evidence>
<dbReference type="AlphaFoldDB" id="A0A7W5XK55"/>
<dbReference type="InterPro" id="IPR023772">
    <property type="entry name" value="DNA-bd_HTH_TetR-type_CS"/>
</dbReference>
<dbReference type="EMBL" id="JACIBT010000001">
    <property type="protein sequence ID" value="MBB3666470.1"/>
    <property type="molecule type" value="Genomic_DNA"/>
</dbReference>
<keyword evidence="4" id="KW-0804">Transcription</keyword>
<dbReference type="InterPro" id="IPR039538">
    <property type="entry name" value="BetI_C"/>
</dbReference>
<dbReference type="Proteomes" id="UP000547528">
    <property type="component" value="Unassembled WGS sequence"/>
</dbReference>
<dbReference type="PANTHER" id="PTHR47506:SF3">
    <property type="entry name" value="HTH-TYPE TRANSCRIPTIONAL REGULATOR LMRA"/>
    <property type="match status" value="1"/>
</dbReference>
<dbReference type="PANTHER" id="PTHR47506">
    <property type="entry name" value="TRANSCRIPTIONAL REGULATORY PROTEIN"/>
    <property type="match status" value="1"/>
</dbReference>
<dbReference type="Gene3D" id="1.10.357.10">
    <property type="entry name" value="Tetracycline Repressor, domain 2"/>
    <property type="match status" value="1"/>
</dbReference>
<gene>
    <name evidence="7" type="ORF">FHX47_000063</name>
</gene>
<organism evidence="7 8">
    <name type="scientific">Garicola koreensis</name>
    <dbReference type="NCBI Taxonomy" id="1262554"/>
    <lineage>
        <taxon>Bacteria</taxon>
        <taxon>Bacillati</taxon>
        <taxon>Actinomycetota</taxon>
        <taxon>Actinomycetes</taxon>
        <taxon>Micrococcales</taxon>
        <taxon>Micrococcaceae</taxon>
        <taxon>Garicola</taxon>
    </lineage>
</organism>
<dbReference type="SUPFAM" id="SSF48498">
    <property type="entry name" value="Tetracyclin repressor-like, C-terminal domain"/>
    <property type="match status" value="1"/>
</dbReference>
<evidence type="ECO:0000313" key="8">
    <source>
        <dbReference type="Proteomes" id="UP000547528"/>
    </source>
</evidence>
<evidence type="ECO:0000259" key="6">
    <source>
        <dbReference type="PROSITE" id="PS50977"/>
    </source>
</evidence>
<dbReference type="InterPro" id="IPR001647">
    <property type="entry name" value="HTH_TetR"/>
</dbReference>
<dbReference type="GO" id="GO:0003677">
    <property type="term" value="F:DNA binding"/>
    <property type="evidence" value="ECO:0007669"/>
    <property type="project" value="UniProtKB-UniRule"/>
</dbReference>
<dbReference type="PROSITE" id="PS01081">
    <property type="entry name" value="HTH_TETR_1"/>
    <property type="match status" value="1"/>
</dbReference>
<keyword evidence="1" id="KW-0678">Repressor</keyword>